<keyword evidence="2" id="KW-1185">Reference proteome</keyword>
<organism evidence="1 2">
    <name type="scientific">Acrasis kona</name>
    <dbReference type="NCBI Taxonomy" id="1008807"/>
    <lineage>
        <taxon>Eukaryota</taxon>
        <taxon>Discoba</taxon>
        <taxon>Heterolobosea</taxon>
        <taxon>Tetramitia</taxon>
        <taxon>Eutetramitia</taxon>
        <taxon>Acrasidae</taxon>
        <taxon>Acrasis</taxon>
    </lineage>
</organism>
<evidence type="ECO:0000313" key="2">
    <source>
        <dbReference type="Proteomes" id="UP001431209"/>
    </source>
</evidence>
<dbReference type="EMBL" id="JAOPGA020001235">
    <property type="protein sequence ID" value="KAL0486418.1"/>
    <property type="molecule type" value="Genomic_DNA"/>
</dbReference>
<reference evidence="1 2" key="1">
    <citation type="submission" date="2024-03" db="EMBL/GenBank/DDBJ databases">
        <title>The Acrasis kona genome and developmental transcriptomes reveal deep origins of eukaryotic multicellular pathways.</title>
        <authorList>
            <person name="Sheikh S."/>
            <person name="Fu C.-J."/>
            <person name="Brown M.W."/>
            <person name="Baldauf S.L."/>
        </authorList>
    </citation>
    <scope>NUCLEOTIDE SEQUENCE [LARGE SCALE GENOMIC DNA]</scope>
    <source>
        <strain evidence="1 2">ATCC MYA-3509</strain>
    </source>
</reference>
<sequence>MVHYATPAKSFATIATQAQKTQTIKQTKTIKKDSAFKSIKPTVFGDIIYYEVGVNSWNQPEEAYMYNT</sequence>
<gene>
    <name evidence="1" type="ORF">AKO1_012053</name>
</gene>
<name>A0AAW2ZAV6_9EUKA</name>
<comment type="caution">
    <text evidence="1">The sequence shown here is derived from an EMBL/GenBank/DDBJ whole genome shotgun (WGS) entry which is preliminary data.</text>
</comment>
<proteinExistence type="predicted"/>
<dbReference type="AlphaFoldDB" id="A0AAW2ZAV6"/>
<dbReference type="Proteomes" id="UP001431209">
    <property type="component" value="Unassembled WGS sequence"/>
</dbReference>
<accession>A0AAW2ZAV6</accession>
<protein>
    <submittedName>
        <fullName evidence="1">Uncharacterized protein</fullName>
    </submittedName>
</protein>
<evidence type="ECO:0000313" key="1">
    <source>
        <dbReference type="EMBL" id="KAL0486418.1"/>
    </source>
</evidence>